<name>A0A4S4NJ26_9RHOB</name>
<sequence length="142" mass="15459">MDQENIKKAHESAGVWPIVVLTVVILAGGLAISIASNYDWFSRSGALLIAVLILLYGLDRRKSGGVESEIKLELSEALDEMGLRKLNDYPLTGSFSNEFLPKITKARQFVVAELFSGALATVVWGFGDLVVDKLVGCGQWQC</sequence>
<gene>
    <name evidence="2" type="ORF">E4Z66_01285</name>
</gene>
<keyword evidence="1" id="KW-0472">Membrane</keyword>
<organism evidence="2 3">
    <name type="scientific">Aliishimia ponticola</name>
    <dbReference type="NCBI Taxonomy" id="2499833"/>
    <lineage>
        <taxon>Bacteria</taxon>
        <taxon>Pseudomonadati</taxon>
        <taxon>Pseudomonadota</taxon>
        <taxon>Alphaproteobacteria</taxon>
        <taxon>Rhodobacterales</taxon>
        <taxon>Paracoccaceae</taxon>
        <taxon>Aliishimia</taxon>
    </lineage>
</organism>
<evidence type="ECO:0000313" key="2">
    <source>
        <dbReference type="EMBL" id="THH38238.1"/>
    </source>
</evidence>
<evidence type="ECO:0000313" key="3">
    <source>
        <dbReference type="Proteomes" id="UP000306602"/>
    </source>
</evidence>
<protein>
    <submittedName>
        <fullName evidence="2">Uncharacterized protein</fullName>
    </submittedName>
</protein>
<feature type="transmembrane region" description="Helical" evidence="1">
    <location>
        <begin position="40"/>
        <end position="58"/>
    </location>
</feature>
<reference evidence="2 3" key="1">
    <citation type="submission" date="2019-04" db="EMBL/GenBank/DDBJ databases">
        <title>Shimia ponticola sp. nov., isolated from seawater.</title>
        <authorList>
            <person name="Kim Y.-O."/>
            <person name="Yoon J.-H."/>
        </authorList>
    </citation>
    <scope>NUCLEOTIDE SEQUENCE [LARGE SCALE GENOMIC DNA]</scope>
    <source>
        <strain evidence="2 3">MYP11</strain>
    </source>
</reference>
<keyword evidence="1" id="KW-0812">Transmembrane</keyword>
<keyword evidence="1" id="KW-1133">Transmembrane helix</keyword>
<comment type="caution">
    <text evidence="2">The sequence shown here is derived from an EMBL/GenBank/DDBJ whole genome shotgun (WGS) entry which is preliminary data.</text>
</comment>
<proteinExistence type="predicted"/>
<dbReference type="EMBL" id="SRKY01000001">
    <property type="protein sequence ID" value="THH38238.1"/>
    <property type="molecule type" value="Genomic_DNA"/>
</dbReference>
<dbReference type="RefSeq" id="WP_136461130.1">
    <property type="nucleotide sequence ID" value="NZ_SRKY01000001.1"/>
</dbReference>
<accession>A0A4S4NJ26</accession>
<evidence type="ECO:0000256" key="1">
    <source>
        <dbReference type="SAM" id="Phobius"/>
    </source>
</evidence>
<feature type="transmembrane region" description="Helical" evidence="1">
    <location>
        <begin position="12"/>
        <end position="34"/>
    </location>
</feature>
<feature type="transmembrane region" description="Helical" evidence="1">
    <location>
        <begin position="109"/>
        <end position="126"/>
    </location>
</feature>
<dbReference type="AlphaFoldDB" id="A0A4S4NJ26"/>
<dbReference type="Proteomes" id="UP000306602">
    <property type="component" value="Unassembled WGS sequence"/>
</dbReference>
<keyword evidence="3" id="KW-1185">Reference proteome</keyword>